<evidence type="ECO:0000256" key="2">
    <source>
        <dbReference type="SAM" id="Phobius"/>
    </source>
</evidence>
<keyword evidence="2" id="KW-0812">Transmembrane</keyword>
<dbReference type="InterPro" id="IPR027417">
    <property type="entry name" value="P-loop_NTPase"/>
</dbReference>
<sequence>MGGGDTVSPSLSSDEDSLLEQEFQDYPFEFSALLRGDNSSLKVDDLSVSVENDFMPERLDVVDSQVSRDSLYLAANRKRACSVYNQVLRSYDELQCRTKSLEEAKLRILRYKPGIWTEKVGGMELKDYIVPKTVSLLVVGPEKSGKSSLINRISRAFDDDKYSPERAQVSYNCNDGDGTYFLQENMVLKGSSSFCLYDTRSLSDNESENTEMLKRWMTEGVRHGELVLRNSDGPDLRNKLKCKSHRNLHCSNMTRKVNFVIFVISGLSVLNAMDSGDERDDGYNNMIATMFNCPFLSFKDDKPVLVVTHGDFLSLSDRARVRVHLGELLGIPPKKQIFDIPVAEDCDPATDLTIIDLLRYSLEHADKNFPVKGWFLSKTCKIRQPGSLIMVLILGIAIISALVHNAYVGNGHNLHIPPKDAPIGRNVNNVHSPGLDTVSAPKADALHVPQTDAPTGRSADDFPSQADYTSATDTRERETKLSRLPQKETTVYPSTTDVPTKDDPTRRNADNFPQAGFLSCPMHCCCWRLIPRYPVTKRQFWDIIESKNSSKLSLRLPLKSPSSFFVHEHCF</sequence>
<keyword evidence="3" id="KW-0547">Nucleotide-binding</keyword>
<dbReference type="CDD" id="cd00882">
    <property type="entry name" value="Ras_like_GTPase"/>
    <property type="match status" value="1"/>
</dbReference>
<evidence type="ECO:0000256" key="1">
    <source>
        <dbReference type="SAM" id="MobiDB-lite"/>
    </source>
</evidence>
<dbReference type="SUPFAM" id="SSF52540">
    <property type="entry name" value="P-loop containing nucleoside triphosphate hydrolases"/>
    <property type="match status" value="1"/>
</dbReference>
<comment type="caution">
    <text evidence="3">The sequence shown here is derived from an EMBL/GenBank/DDBJ whole genome shotgun (WGS) entry which is preliminary data.</text>
</comment>
<organism evidence="3 4">
    <name type="scientific">Heracleum sosnowskyi</name>
    <dbReference type="NCBI Taxonomy" id="360622"/>
    <lineage>
        <taxon>Eukaryota</taxon>
        <taxon>Viridiplantae</taxon>
        <taxon>Streptophyta</taxon>
        <taxon>Embryophyta</taxon>
        <taxon>Tracheophyta</taxon>
        <taxon>Spermatophyta</taxon>
        <taxon>Magnoliopsida</taxon>
        <taxon>eudicotyledons</taxon>
        <taxon>Gunneridae</taxon>
        <taxon>Pentapetalae</taxon>
        <taxon>asterids</taxon>
        <taxon>campanulids</taxon>
        <taxon>Apiales</taxon>
        <taxon>Apiaceae</taxon>
        <taxon>Apioideae</taxon>
        <taxon>apioid superclade</taxon>
        <taxon>Tordylieae</taxon>
        <taxon>Tordyliinae</taxon>
        <taxon>Heracleum</taxon>
    </lineage>
</organism>
<evidence type="ECO:0000313" key="3">
    <source>
        <dbReference type="EMBL" id="KAK1356019.1"/>
    </source>
</evidence>
<keyword evidence="2" id="KW-1133">Transmembrane helix</keyword>
<feature type="compositionally biased region" description="Polar residues" evidence="1">
    <location>
        <begin position="487"/>
        <end position="498"/>
    </location>
</feature>
<keyword evidence="2" id="KW-0472">Membrane</keyword>
<dbReference type="PANTHER" id="PTHR14241">
    <property type="entry name" value="INTERFERON-INDUCED PROTEIN 44"/>
    <property type="match status" value="1"/>
</dbReference>
<name>A0AAD8GWM6_9APIA</name>
<accession>A0AAD8GWM6</accession>
<feature type="region of interest" description="Disordered" evidence="1">
    <location>
        <begin position="448"/>
        <end position="507"/>
    </location>
</feature>
<dbReference type="PANTHER" id="PTHR14241:SF32">
    <property type="entry name" value="VWFA DOMAIN-CONTAINING PROTEIN-RELATED"/>
    <property type="match status" value="1"/>
</dbReference>
<dbReference type="Gene3D" id="3.40.50.300">
    <property type="entry name" value="P-loop containing nucleotide triphosphate hydrolases"/>
    <property type="match status" value="1"/>
</dbReference>
<keyword evidence="4" id="KW-1185">Reference proteome</keyword>
<reference evidence="3" key="1">
    <citation type="submission" date="2023-02" db="EMBL/GenBank/DDBJ databases">
        <title>Genome of toxic invasive species Heracleum sosnowskyi carries increased number of genes despite the absence of recent whole-genome duplications.</title>
        <authorList>
            <person name="Schelkunov M."/>
            <person name="Shtratnikova V."/>
            <person name="Makarenko M."/>
            <person name="Klepikova A."/>
            <person name="Omelchenko D."/>
            <person name="Novikova G."/>
            <person name="Obukhova E."/>
            <person name="Bogdanov V."/>
            <person name="Penin A."/>
            <person name="Logacheva M."/>
        </authorList>
    </citation>
    <scope>NUCLEOTIDE SEQUENCE</scope>
    <source>
        <strain evidence="3">Hsosn_3</strain>
        <tissue evidence="3">Leaf</tissue>
    </source>
</reference>
<feature type="transmembrane region" description="Helical" evidence="2">
    <location>
        <begin position="388"/>
        <end position="408"/>
    </location>
</feature>
<dbReference type="GO" id="GO:0005524">
    <property type="term" value="F:ATP binding"/>
    <property type="evidence" value="ECO:0007669"/>
    <property type="project" value="UniProtKB-KW"/>
</dbReference>
<proteinExistence type="predicted"/>
<dbReference type="Proteomes" id="UP001237642">
    <property type="component" value="Unassembled WGS sequence"/>
</dbReference>
<gene>
    <name evidence="3" type="ORF">POM88_049275</name>
</gene>
<reference evidence="3" key="2">
    <citation type="submission" date="2023-05" db="EMBL/GenBank/DDBJ databases">
        <authorList>
            <person name="Schelkunov M.I."/>
        </authorList>
    </citation>
    <scope>NUCLEOTIDE SEQUENCE</scope>
    <source>
        <strain evidence="3">Hsosn_3</strain>
        <tissue evidence="3">Leaf</tissue>
    </source>
</reference>
<evidence type="ECO:0000313" key="4">
    <source>
        <dbReference type="Proteomes" id="UP001237642"/>
    </source>
</evidence>
<keyword evidence="3" id="KW-0067">ATP-binding</keyword>
<dbReference type="EMBL" id="JAUIZM010000011">
    <property type="protein sequence ID" value="KAK1356019.1"/>
    <property type="molecule type" value="Genomic_DNA"/>
</dbReference>
<protein>
    <submittedName>
        <fullName evidence="3">Phosphate import ATP-binding protein like</fullName>
    </submittedName>
</protein>
<dbReference type="AlphaFoldDB" id="A0AAD8GWM6"/>